<feature type="transmembrane region" description="Helical" evidence="1">
    <location>
        <begin position="184"/>
        <end position="202"/>
    </location>
</feature>
<keyword evidence="3" id="KW-1185">Reference proteome</keyword>
<proteinExistence type="predicted"/>
<keyword evidence="1" id="KW-1133">Transmembrane helix</keyword>
<keyword evidence="1" id="KW-0472">Membrane</keyword>
<evidence type="ECO:0000256" key="1">
    <source>
        <dbReference type="SAM" id="Phobius"/>
    </source>
</evidence>
<feature type="transmembrane region" description="Helical" evidence="1">
    <location>
        <begin position="131"/>
        <end position="149"/>
    </location>
</feature>
<feature type="transmembrane region" description="Helical" evidence="1">
    <location>
        <begin position="86"/>
        <end position="111"/>
    </location>
</feature>
<feature type="transmembrane region" description="Helical" evidence="1">
    <location>
        <begin position="12"/>
        <end position="34"/>
    </location>
</feature>
<feature type="transmembrane region" description="Helical" evidence="1">
    <location>
        <begin position="161"/>
        <end position="178"/>
    </location>
</feature>
<feature type="transmembrane region" description="Helical" evidence="1">
    <location>
        <begin position="54"/>
        <end position="74"/>
    </location>
</feature>
<dbReference type="RefSeq" id="WP_344229380.1">
    <property type="nucleotide sequence ID" value="NZ_BAAARI010000014.1"/>
</dbReference>
<name>A0ABN3PER1_9MICO</name>
<dbReference type="PANTHER" id="PTHR37314:SF4">
    <property type="entry name" value="UPF0700 TRANSMEMBRANE PROTEIN YOAK"/>
    <property type="match status" value="1"/>
</dbReference>
<protein>
    <submittedName>
        <fullName evidence="2">YoaK family protein</fullName>
    </submittedName>
</protein>
<evidence type="ECO:0000313" key="2">
    <source>
        <dbReference type="EMBL" id="GAA2582182.1"/>
    </source>
</evidence>
<gene>
    <name evidence="2" type="ORF">GCM10009862_21570</name>
</gene>
<comment type="caution">
    <text evidence="2">The sequence shown here is derived from an EMBL/GenBank/DDBJ whole genome shotgun (WGS) entry which is preliminary data.</text>
</comment>
<dbReference type="Proteomes" id="UP001500274">
    <property type="component" value="Unassembled WGS sequence"/>
</dbReference>
<dbReference type="Pfam" id="PF06912">
    <property type="entry name" value="DUF1275"/>
    <property type="match status" value="1"/>
</dbReference>
<organism evidence="2 3">
    <name type="scientific">Microbacterium binotii</name>
    <dbReference type="NCBI Taxonomy" id="462710"/>
    <lineage>
        <taxon>Bacteria</taxon>
        <taxon>Bacillati</taxon>
        <taxon>Actinomycetota</taxon>
        <taxon>Actinomycetes</taxon>
        <taxon>Micrococcales</taxon>
        <taxon>Microbacteriaceae</taxon>
        <taxon>Microbacterium</taxon>
    </lineage>
</organism>
<dbReference type="EMBL" id="BAAARI010000014">
    <property type="protein sequence ID" value="GAA2582182.1"/>
    <property type="molecule type" value="Genomic_DNA"/>
</dbReference>
<accession>A0ABN3PER1</accession>
<dbReference type="InterPro" id="IPR010699">
    <property type="entry name" value="DUF1275"/>
</dbReference>
<sequence length="214" mass="21310">MDPKHLVSSAALALLAGFVDGFAFVMLGGFFVSFMSGNTTQASAELTGGVWGAAAYAGLLVAAFVAGGVTGTAVSIRARSRGVMTLVALTLLVAAVLAGSGHVLAAGPVLAAAMGATNAVHSRDGAAPFGITYMTGQLMKLAENIVAAFRGGDRRAWMRHLALWVAIAIGAIAGAAAARLVGPVALWLPAVAAAATAGVLVLRRRTPPATSSEG</sequence>
<reference evidence="2 3" key="1">
    <citation type="journal article" date="2019" name="Int. J. Syst. Evol. Microbiol.">
        <title>The Global Catalogue of Microorganisms (GCM) 10K type strain sequencing project: providing services to taxonomists for standard genome sequencing and annotation.</title>
        <authorList>
            <consortium name="The Broad Institute Genomics Platform"/>
            <consortium name="The Broad Institute Genome Sequencing Center for Infectious Disease"/>
            <person name="Wu L."/>
            <person name="Ma J."/>
        </authorList>
    </citation>
    <scope>NUCLEOTIDE SEQUENCE [LARGE SCALE GENOMIC DNA]</scope>
    <source>
        <strain evidence="2 3">JCM 16365</strain>
    </source>
</reference>
<keyword evidence="1" id="KW-0812">Transmembrane</keyword>
<evidence type="ECO:0000313" key="3">
    <source>
        <dbReference type="Proteomes" id="UP001500274"/>
    </source>
</evidence>
<dbReference type="PANTHER" id="PTHR37314">
    <property type="entry name" value="SLR0142 PROTEIN"/>
    <property type="match status" value="1"/>
</dbReference>